<protein>
    <submittedName>
        <fullName evidence="2">Uncharacterized protein</fullName>
    </submittedName>
</protein>
<evidence type="ECO:0000313" key="2">
    <source>
        <dbReference type="EMBL" id="KAK8008318.1"/>
    </source>
</evidence>
<dbReference type="Proteomes" id="UP001396898">
    <property type="component" value="Unassembled WGS sequence"/>
</dbReference>
<proteinExistence type="predicted"/>
<feature type="compositionally biased region" description="Low complexity" evidence="1">
    <location>
        <begin position="82"/>
        <end position="95"/>
    </location>
</feature>
<organism evidence="2 3">
    <name type="scientific">Apiospora marii</name>
    <dbReference type="NCBI Taxonomy" id="335849"/>
    <lineage>
        <taxon>Eukaryota</taxon>
        <taxon>Fungi</taxon>
        <taxon>Dikarya</taxon>
        <taxon>Ascomycota</taxon>
        <taxon>Pezizomycotina</taxon>
        <taxon>Sordariomycetes</taxon>
        <taxon>Xylariomycetidae</taxon>
        <taxon>Amphisphaeriales</taxon>
        <taxon>Apiosporaceae</taxon>
        <taxon>Apiospora</taxon>
    </lineage>
</organism>
<accession>A0ABR1RCH4</accession>
<feature type="region of interest" description="Disordered" evidence="1">
    <location>
        <begin position="82"/>
        <end position="121"/>
    </location>
</feature>
<evidence type="ECO:0000313" key="3">
    <source>
        <dbReference type="Proteomes" id="UP001396898"/>
    </source>
</evidence>
<name>A0ABR1RCH4_9PEZI</name>
<feature type="compositionally biased region" description="Polar residues" evidence="1">
    <location>
        <begin position="108"/>
        <end position="121"/>
    </location>
</feature>
<keyword evidence="3" id="KW-1185">Reference proteome</keyword>
<comment type="caution">
    <text evidence="2">The sequence shown here is derived from an EMBL/GenBank/DDBJ whole genome shotgun (WGS) entry which is preliminary data.</text>
</comment>
<gene>
    <name evidence="2" type="ORF">PG991_010869</name>
</gene>
<reference evidence="2 3" key="1">
    <citation type="submission" date="2023-01" db="EMBL/GenBank/DDBJ databases">
        <title>Analysis of 21 Apiospora genomes using comparative genomics revels a genus with tremendous synthesis potential of carbohydrate active enzymes and secondary metabolites.</title>
        <authorList>
            <person name="Sorensen T."/>
        </authorList>
    </citation>
    <scope>NUCLEOTIDE SEQUENCE [LARGE SCALE GENOMIC DNA]</scope>
    <source>
        <strain evidence="2 3">CBS 20057</strain>
    </source>
</reference>
<feature type="compositionally biased region" description="Low complexity" evidence="1">
    <location>
        <begin position="203"/>
        <end position="219"/>
    </location>
</feature>
<evidence type="ECO:0000256" key="1">
    <source>
        <dbReference type="SAM" id="MobiDB-lite"/>
    </source>
</evidence>
<feature type="compositionally biased region" description="Basic and acidic residues" evidence="1">
    <location>
        <begin position="232"/>
        <end position="247"/>
    </location>
</feature>
<dbReference type="EMBL" id="JAQQWI010000016">
    <property type="protein sequence ID" value="KAK8008318.1"/>
    <property type="molecule type" value="Genomic_DNA"/>
</dbReference>
<sequence length="583" mass="63745">MLETFIVKTDPGEEFRCTGVVTGRESSICHDIIARVDASLRDGEPWLDGTAISLQAPISTKYLVSRSRQNSIRACVGSTASSETSSSASTRFTSTDIDPVPIYHDTPASASNSNRFSTSTARWGGKCDYDGNATRNNIYDDTRDILSEDRVSDEEMLYSLGYLAGSCRGIRCLGLNETRDKAAGNSTGAADTQATISSQFTATSTGSPSNFTSSSSSSSPIRSRAHNKRRVPRDSPDVEDRPCPKTIKHSADKRDWEECKDVFADASICRQREDAEWLKAQTACYHRIWRVVFPASYFPISCMRPPGKPSMGPSVNNYISSSIRSTLDQVKVLFCALQHVDASRAVGGNTKRNLEQAFATVTDLSEENREYLETVREACTTAAVHDWFQWVNNEMEGSHTSSASSNGSHSLELQKPLISMKTSSIKQAVWFVENLPTNPDYRPDNELNISVVSADNNTQPEVPTTTIINSGERHGEPVAADSVISPTALMEMPLIDPSAVLPFDSGETAAAPHSSSMQDFNHNASAKFSHVEEVSGFADGVMTTLGTDPWLNDSQNVVENQYTYDNQTAPFLDWTVVAPVEEA</sequence>
<feature type="region of interest" description="Disordered" evidence="1">
    <location>
        <begin position="200"/>
        <end position="247"/>
    </location>
</feature>